<dbReference type="PANTHER" id="PTHR12960">
    <property type="entry name" value="GLE-1-RELATED"/>
    <property type="match status" value="1"/>
</dbReference>
<evidence type="ECO:0000256" key="13">
    <source>
        <dbReference type="SAM" id="MobiDB-lite"/>
    </source>
</evidence>
<dbReference type="AlphaFoldDB" id="A0A7R9KXG7"/>
<dbReference type="Gene3D" id="1.25.40.510">
    <property type="entry name" value="GLE1-like"/>
    <property type="match status" value="1"/>
</dbReference>
<dbReference type="Pfam" id="PF07817">
    <property type="entry name" value="GLE1"/>
    <property type="match status" value="1"/>
</dbReference>
<evidence type="ECO:0000256" key="8">
    <source>
        <dbReference type="ARBA" id="ARBA00023242"/>
    </source>
</evidence>
<dbReference type="PANTHER" id="PTHR12960:SF0">
    <property type="entry name" value="MRNA EXPORT FACTOR GLE1"/>
    <property type="match status" value="1"/>
</dbReference>
<protein>
    <recommendedName>
        <fullName evidence="10">mRNA export factor GLE1</fullName>
    </recommendedName>
    <alternativeName>
        <fullName evidence="12">GLE1 RNA export mediator</fullName>
    </alternativeName>
    <alternativeName>
        <fullName evidence="11">Nucleoporin GLE1</fullName>
    </alternativeName>
</protein>
<dbReference type="GO" id="GO:0005543">
    <property type="term" value="F:phospholipid binding"/>
    <property type="evidence" value="ECO:0007669"/>
    <property type="project" value="TreeGrafter"/>
</dbReference>
<evidence type="ECO:0000256" key="12">
    <source>
        <dbReference type="ARBA" id="ARBA00030897"/>
    </source>
</evidence>
<keyword evidence="6" id="KW-0811">Translocation</keyword>
<keyword evidence="15" id="KW-1185">Reference proteome</keyword>
<sequence>MNDIERLKQSTANERQMSGTATEEQPLFVETTHCSVSSGIPSNQSNSMSDCVDNKAFKDYLNLQKFSNDFENSFQSFVSETKFKQKRNDLQLFVKTTINTISCESVEHIRDKLNRLTQLLSEKNVEYGAKQMKCCANDGSLNFCISLTSKMFVSVCTKQKDIALTMAPIVVLLWQRFPTFGKIFMAQMHDKCPYLVPYYPKRDTEDNADNESKYMIACGYTIAKDGTLEPEDAFLNRMRAMIKLYSAVIQSNVDDNHPHGLMFAWIWIARTLNLKPRPAITAAVLDSFLGICSHKLYRYYGKQFVKIIDFISNDYMKRIENVTTKETKRQSLVKLEMTVADMKRKLSRNANHRDMAPDGIIPDFFFEKLKAYISKESSNSSSLGSCCWAAIFFSVLFIQSCSDSTAPESRADKHAFNTSSPDLSLRNATKACSEFTLTIEFFSFVPFTRSGTNVLKRTDGNDPSLDLAINVVEMATSLVKLEMTVADMKRKLSRNANHRDMAPDGIIPDFFFEKLKAYISKESSNSSSLGSCCCAAIFFSVLFIQSCSDSTAPESRADKHAFNTSSPDLSLRNATKACSEFTLTIEFFSFVPFTRSGTNVLKRTDGNDPSLDLAINVVEMATVCFTSLLCLEMTTKANPCEGCEKYLRRNLGFDQILFDEICGPFDAIDHNLNSI</sequence>
<evidence type="ECO:0000313" key="14">
    <source>
        <dbReference type="EMBL" id="CAD7630105.1"/>
    </source>
</evidence>
<evidence type="ECO:0000256" key="10">
    <source>
        <dbReference type="ARBA" id="ARBA00026227"/>
    </source>
</evidence>
<evidence type="ECO:0000256" key="1">
    <source>
        <dbReference type="ARBA" id="ARBA00004567"/>
    </source>
</evidence>
<keyword evidence="5" id="KW-0653">Protein transport</keyword>
<dbReference type="InterPro" id="IPR012476">
    <property type="entry name" value="GLE1"/>
</dbReference>
<dbReference type="OrthoDB" id="6506337at2759"/>
<reference evidence="14" key="1">
    <citation type="submission" date="2020-11" db="EMBL/GenBank/DDBJ databases">
        <authorList>
            <person name="Tran Van P."/>
        </authorList>
    </citation>
    <scope>NUCLEOTIDE SEQUENCE</scope>
</reference>
<accession>A0A7R9KXG7</accession>
<comment type="function">
    <text evidence="9">Required for the export of mRNAs containing poly(A) tails from the nucleus into the cytoplasm. May be involved in the terminal step of the mRNA transport through the nuclear pore complex (NPC).</text>
</comment>
<gene>
    <name evidence="14" type="ORF">OSB1V03_LOCUS10518</name>
</gene>
<organism evidence="14">
    <name type="scientific">Medioppia subpectinata</name>
    <dbReference type="NCBI Taxonomy" id="1979941"/>
    <lineage>
        <taxon>Eukaryota</taxon>
        <taxon>Metazoa</taxon>
        <taxon>Ecdysozoa</taxon>
        <taxon>Arthropoda</taxon>
        <taxon>Chelicerata</taxon>
        <taxon>Arachnida</taxon>
        <taxon>Acari</taxon>
        <taxon>Acariformes</taxon>
        <taxon>Sarcoptiformes</taxon>
        <taxon>Oribatida</taxon>
        <taxon>Brachypylina</taxon>
        <taxon>Oppioidea</taxon>
        <taxon>Oppiidae</taxon>
        <taxon>Medioppia</taxon>
    </lineage>
</organism>
<dbReference type="GO" id="GO:0044614">
    <property type="term" value="C:nuclear pore cytoplasmic filaments"/>
    <property type="evidence" value="ECO:0007669"/>
    <property type="project" value="TreeGrafter"/>
</dbReference>
<evidence type="ECO:0000256" key="11">
    <source>
        <dbReference type="ARBA" id="ARBA00029983"/>
    </source>
</evidence>
<dbReference type="InterPro" id="IPR038506">
    <property type="entry name" value="GLE1-like_sf"/>
</dbReference>
<dbReference type="GO" id="GO:0000822">
    <property type="term" value="F:inositol hexakisphosphate binding"/>
    <property type="evidence" value="ECO:0007669"/>
    <property type="project" value="TreeGrafter"/>
</dbReference>
<evidence type="ECO:0000256" key="2">
    <source>
        <dbReference type="ARBA" id="ARBA00011056"/>
    </source>
</evidence>
<evidence type="ECO:0000256" key="7">
    <source>
        <dbReference type="ARBA" id="ARBA00023132"/>
    </source>
</evidence>
<evidence type="ECO:0000256" key="3">
    <source>
        <dbReference type="ARBA" id="ARBA00022448"/>
    </source>
</evidence>
<name>A0A7R9KXG7_9ACAR</name>
<keyword evidence="3" id="KW-0813">Transport</keyword>
<comment type="subcellular location">
    <subcellularLocation>
        <location evidence="1">Nucleus</location>
        <location evidence="1">Nuclear pore complex</location>
    </subcellularLocation>
</comment>
<dbReference type="GO" id="GO:0016973">
    <property type="term" value="P:poly(A)+ mRNA export from nucleus"/>
    <property type="evidence" value="ECO:0007669"/>
    <property type="project" value="InterPro"/>
</dbReference>
<dbReference type="GO" id="GO:0015031">
    <property type="term" value="P:protein transport"/>
    <property type="evidence" value="ECO:0007669"/>
    <property type="project" value="UniProtKB-KW"/>
</dbReference>
<dbReference type="EMBL" id="CAJPIZ010007729">
    <property type="protein sequence ID" value="CAG2110535.1"/>
    <property type="molecule type" value="Genomic_DNA"/>
</dbReference>
<dbReference type="GO" id="GO:0031369">
    <property type="term" value="F:translation initiation factor binding"/>
    <property type="evidence" value="ECO:0007669"/>
    <property type="project" value="TreeGrafter"/>
</dbReference>
<keyword evidence="8" id="KW-0539">Nucleus</keyword>
<evidence type="ECO:0000313" key="15">
    <source>
        <dbReference type="Proteomes" id="UP000759131"/>
    </source>
</evidence>
<evidence type="ECO:0000256" key="4">
    <source>
        <dbReference type="ARBA" id="ARBA00022816"/>
    </source>
</evidence>
<keyword evidence="4" id="KW-0509">mRNA transport</keyword>
<proteinExistence type="inferred from homology"/>
<comment type="similarity">
    <text evidence="2">Belongs to the GLE1 family.</text>
</comment>
<dbReference type="GO" id="GO:0005737">
    <property type="term" value="C:cytoplasm"/>
    <property type="evidence" value="ECO:0007669"/>
    <property type="project" value="TreeGrafter"/>
</dbReference>
<feature type="compositionally biased region" description="Polar residues" evidence="13">
    <location>
        <begin position="9"/>
        <end position="22"/>
    </location>
</feature>
<evidence type="ECO:0000256" key="9">
    <source>
        <dbReference type="ARBA" id="ARBA00024680"/>
    </source>
</evidence>
<dbReference type="EMBL" id="OC862304">
    <property type="protein sequence ID" value="CAD7630105.1"/>
    <property type="molecule type" value="Genomic_DNA"/>
</dbReference>
<dbReference type="Proteomes" id="UP000759131">
    <property type="component" value="Unassembled WGS sequence"/>
</dbReference>
<evidence type="ECO:0000256" key="6">
    <source>
        <dbReference type="ARBA" id="ARBA00023010"/>
    </source>
</evidence>
<evidence type="ECO:0000256" key="5">
    <source>
        <dbReference type="ARBA" id="ARBA00022927"/>
    </source>
</evidence>
<feature type="region of interest" description="Disordered" evidence="13">
    <location>
        <begin position="1"/>
        <end position="22"/>
    </location>
</feature>
<keyword evidence="7" id="KW-0906">Nuclear pore complex</keyword>